<dbReference type="STRING" id="350058.Mvan_0834"/>
<feature type="transmembrane region" description="Helical" evidence="2">
    <location>
        <begin position="298"/>
        <end position="318"/>
    </location>
</feature>
<dbReference type="RefSeq" id="WP_011778108.1">
    <property type="nucleotide sequence ID" value="NC_008726.1"/>
</dbReference>
<evidence type="ECO:0000256" key="2">
    <source>
        <dbReference type="SAM" id="Phobius"/>
    </source>
</evidence>
<evidence type="ECO:0000256" key="1">
    <source>
        <dbReference type="SAM" id="MobiDB-lite"/>
    </source>
</evidence>
<keyword evidence="2" id="KW-0472">Membrane</keyword>
<feature type="compositionally biased region" description="Acidic residues" evidence="1">
    <location>
        <begin position="271"/>
        <end position="285"/>
    </location>
</feature>
<dbReference type="HOGENOM" id="CLU_778061_0_0_11"/>
<keyword evidence="2" id="KW-1133">Transmembrane helix</keyword>
<feature type="transmembrane region" description="Helical" evidence="2">
    <location>
        <begin position="356"/>
        <end position="374"/>
    </location>
</feature>
<feature type="region of interest" description="Disordered" evidence="1">
    <location>
        <begin position="257"/>
        <end position="285"/>
    </location>
</feature>
<reference evidence="3" key="1">
    <citation type="submission" date="2006-12" db="EMBL/GenBank/DDBJ databases">
        <title>Complete sequence of Mycobacterium vanbaalenii PYR-1.</title>
        <authorList>
            <consortium name="US DOE Joint Genome Institute"/>
            <person name="Copeland A."/>
            <person name="Lucas S."/>
            <person name="Lapidus A."/>
            <person name="Barry K."/>
            <person name="Detter J.C."/>
            <person name="Glavina del Rio T."/>
            <person name="Hammon N."/>
            <person name="Israni S."/>
            <person name="Dalin E."/>
            <person name="Tice H."/>
            <person name="Pitluck S."/>
            <person name="Singan V."/>
            <person name="Schmutz J."/>
            <person name="Larimer F."/>
            <person name="Land M."/>
            <person name="Hauser L."/>
            <person name="Kyrpides N."/>
            <person name="Anderson I.J."/>
            <person name="Miller C."/>
            <person name="Richardson P."/>
        </authorList>
    </citation>
    <scope>NUCLEOTIDE SEQUENCE [LARGE SCALE GENOMIC DNA]</scope>
    <source>
        <strain evidence="3">PYR-1</strain>
    </source>
</reference>
<feature type="compositionally biased region" description="Acidic residues" evidence="1">
    <location>
        <begin position="93"/>
        <end position="132"/>
    </location>
</feature>
<dbReference type="EMBL" id="CP000511">
    <property type="protein sequence ID" value="ABM11672.1"/>
    <property type="molecule type" value="Genomic_DNA"/>
</dbReference>
<sequence length="377" mass="41006">MTGSDDSYSTRPISVAELLAKNGTIGSPPVGGRRRRRRGNADAVTVAELTGEIPIVRPDEPTPVEEQPGEPEPEPEQATPTNGAVDEAASVEPDGELVEPAEDTVTAEDENGETEPEAESAIEAEPELEDDEYAKAVAEYAAHMEQRGTEPEETAEPARRFGFGRFGRKSSTVDAEQWTPDPVDEDTLDSDVEIDTDEDLTETEIEDLDDELALRDTHDTLIGADVEIEDEDEDEDVDELPSYLRSTEEPLFGGQTVADDLARRGRRPTEEHDEDEDEDLTDEAYGEPRRMSSFVHGLWIVGQCIIAVIFGAGLFVAFDQLWKWNNIIALVLSVLVILGLVVGVRVVRKTEDIGSTLIAVAVGALVTLGPLALLQSG</sequence>
<protein>
    <recommendedName>
        <fullName evidence="5">Transmembrane protein</fullName>
    </recommendedName>
</protein>
<dbReference type="Proteomes" id="UP000009159">
    <property type="component" value="Chromosome"/>
</dbReference>
<keyword evidence="2" id="KW-0812">Transmembrane</keyword>
<evidence type="ECO:0000313" key="3">
    <source>
        <dbReference type="EMBL" id="ABM11672.1"/>
    </source>
</evidence>
<name>A1T3C2_MYCVP</name>
<dbReference type="eggNOG" id="ENOG50348T2">
    <property type="taxonomic scope" value="Bacteria"/>
</dbReference>
<evidence type="ECO:0008006" key="5">
    <source>
        <dbReference type="Google" id="ProtNLM"/>
    </source>
</evidence>
<accession>A1T3C2</accession>
<feature type="region of interest" description="Disordered" evidence="1">
    <location>
        <begin position="144"/>
        <end position="206"/>
    </location>
</feature>
<feature type="transmembrane region" description="Helical" evidence="2">
    <location>
        <begin position="324"/>
        <end position="344"/>
    </location>
</feature>
<feature type="compositionally biased region" description="Basic and acidic residues" evidence="1">
    <location>
        <begin position="260"/>
        <end position="270"/>
    </location>
</feature>
<proteinExistence type="predicted"/>
<dbReference type="AlphaFoldDB" id="A1T3C2"/>
<evidence type="ECO:0000313" key="4">
    <source>
        <dbReference type="Proteomes" id="UP000009159"/>
    </source>
</evidence>
<keyword evidence="4" id="KW-1185">Reference proteome</keyword>
<organism evidence="3 4">
    <name type="scientific">Mycolicibacterium vanbaalenii (strain DSM 7251 / JCM 13017 / BCRC 16820 / KCTC 9966 / NRRL B-24157 / PYR-1)</name>
    <name type="common">Mycobacterium vanbaalenii</name>
    <dbReference type="NCBI Taxonomy" id="350058"/>
    <lineage>
        <taxon>Bacteria</taxon>
        <taxon>Bacillati</taxon>
        <taxon>Actinomycetota</taxon>
        <taxon>Actinomycetes</taxon>
        <taxon>Mycobacteriales</taxon>
        <taxon>Mycobacteriaceae</taxon>
        <taxon>Mycolicibacterium</taxon>
    </lineage>
</organism>
<feature type="compositionally biased region" description="Acidic residues" evidence="1">
    <location>
        <begin position="182"/>
        <end position="206"/>
    </location>
</feature>
<feature type="region of interest" description="Disordered" evidence="1">
    <location>
        <begin position="19"/>
        <end position="132"/>
    </location>
</feature>
<gene>
    <name evidence="3" type="ordered locus">Mvan_0834</name>
</gene>
<dbReference type="KEGG" id="mva:Mvan_0834"/>